<dbReference type="STRING" id="37992.A0A4Z0YXU4"/>
<dbReference type="Gene3D" id="1.20.58.340">
    <property type="entry name" value="Magnesium transport protein CorA, transmembrane region"/>
    <property type="match status" value="1"/>
</dbReference>
<name>A0A4Z0YXU4_9PEZI</name>
<dbReference type="Proteomes" id="UP000297716">
    <property type="component" value="Unassembled WGS sequence"/>
</dbReference>
<keyword evidence="4" id="KW-1185">Reference proteome</keyword>
<keyword evidence="1" id="KW-1133">Transmembrane helix</keyword>
<evidence type="ECO:0000259" key="2">
    <source>
        <dbReference type="Pfam" id="PF26616"/>
    </source>
</evidence>
<proteinExistence type="predicted"/>
<protein>
    <recommendedName>
        <fullName evidence="2">CorA-like transporter domain-containing protein</fullName>
    </recommendedName>
</protein>
<evidence type="ECO:0000256" key="1">
    <source>
        <dbReference type="SAM" id="Phobius"/>
    </source>
</evidence>
<gene>
    <name evidence="3" type="ORF">E0Z10_g7549</name>
</gene>
<keyword evidence="1" id="KW-0472">Membrane</keyword>
<organism evidence="3 4">
    <name type="scientific">Xylaria hypoxylon</name>
    <dbReference type="NCBI Taxonomy" id="37992"/>
    <lineage>
        <taxon>Eukaryota</taxon>
        <taxon>Fungi</taxon>
        <taxon>Dikarya</taxon>
        <taxon>Ascomycota</taxon>
        <taxon>Pezizomycotina</taxon>
        <taxon>Sordariomycetes</taxon>
        <taxon>Xylariomycetidae</taxon>
        <taxon>Xylariales</taxon>
        <taxon>Xylariaceae</taxon>
        <taxon>Xylaria</taxon>
    </lineage>
</organism>
<comment type="caution">
    <text evidence="3">The sequence shown here is derived from an EMBL/GenBank/DDBJ whole genome shotgun (WGS) entry which is preliminary data.</text>
</comment>
<dbReference type="Pfam" id="PF26616">
    <property type="entry name" value="CorA-like"/>
    <property type="match status" value="1"/>
</dbReference>
<dbReference type="EMBL" id="SKBN01000179">
    <property type="protein sequence ID" value="TGJ81222.1"/>
    <property type="molecule type" value="Genomic_DNA"/>
</dbReference>
<reference evidence="3 4" key="1">
    <citation type="submission" date="2019-03" db="EMBL/GenBank/DDBJ databases">
        <title>Draft genome sequence of Xylaria hypoxylon DSM 108379, a ubiquitous saprotrophic-parasitic fungi on hardwood.</title>
        <authorList>
            <person name="Buettner E."/>
            <person name="Leonhardt S."/>
            <person name="Gebauer A.M."/>
            <person name="Liers C."/>
            <person name="Hofrichter M."/>
            <person name="Kellner H."/>
        </authorList>
    </citation>
    <scope>NUCLEOTIDE SEQUENCE [LARGE SCALE GENOMIC DNA]</scope>
    <source>
        <strain evidence="3 4">DSM 108379</strain>
    </source>
</reference>
<dbReference type="AlphaFoldDB" id="A0A4Z0YXU4"/>
<keyword evidence="1" id="KW-0812">Transmembrane</keyword>
<evidence type="ECO:0000313" key="3">
    <source>
        <dbReference type="EMBL" id="TGJ81222.1"/>
    </source>
</evidence>
<feature type="transmembrane region" description="Helical" evidence="1">
    <location>
        <begin position="412"/>
        <end position="432"/>
    </location>
</feature>
<feature type="transmembrane region" description="Helical" evidence="1">
    <location>
        <begin position="452"/>
        <end position="476"/>
    </location>
</feature>
<evidence type="ECO:0000313" key="4">
    <source>
        <dbReference type="Proteomes" id="UP000297716"/>
    </source>
</evidence>
<dbReference type="InterPro" id="IPR058257">
    <property type="entry name" value="CorA-like_dom"/>
</dbReference>
<sequence length="501" mass="56319">MSSASWSDHPVIHPAAPHIGVGASHISRRKLSERRESLFSKEHDDAEFWIAGGETVRKLGVSKEKLRHLQLPASTGTGFGTDPTGLPMPVEDVLYVIRQANSWDRLRVTSETFDRLANALQVFPFFLETVLNFGIKIKDDNNTWHGFHSRHQIKDVGNVETCYMLHFFENNGRTEGDPWSPRQTAVYHHYHASGNRSSWILIKPSAHLEEPLQAELEGVSRLTLSGKSRAARLHVMFTNFALRNWPDYIAAQRTKVEEFEAKSFFSEVDHIQPDDYDLRFQDRQNLQRLKQRLLRAAAMLDATIDLQARIRGFLNRNGDDALKDAITVELDDFDAEAKYYRRCISDLQQRASDTMSLLLDILNRRYGHANLRSAAANESSLKANVASLSTMTSIAVSGDLEHKLEQKTAVNVRALTLVATLYLPASLLSGIFSSHLVDVNSTGTFYVSSEFWKFVVVLIPMTLATFVVVAVLQAVWTAKERKELHKLTADAAASNAAFVSP</sequence>
<feature type="domain" description="CorA-like transporter" evidence="2">
    <location>
        <begin position="28"/>
        <end position="258"/>
    </location>
</feature>
<dbReference type="OrthoDB" id="5396681at2759"/>
<accession>A0A4Z0YXU4</accession>
<dbReference type="PROSITE" id="PS50096">
    <property type="entry name" value="IQ"/>
    <property type="match status" value="1"/>
</dbReference>